<keyword evidence="3" id="KW-1185">Reference proteome</keyword>
<organism evidence="2 3">
    <name type="scientific">Kribbella qitaiheensis</name>
    <dbReference type="NCBI Taxonomy" id="1544730"/>
    <lineage>
        <taxon>Bacteria</taxon>
        <taxon>Bacillati</taxon>
        <taxon>Actinomycetota</taxon>
        <taxon>Actinomycetes</taxon>
        <taxon>Propionibacteriales</taxon>
        <taxon>Kribbellaceae</taxon>
        <taxon>Kribbella</taxon>
    </lineage>
</organism>
<accession>A0A7G6X396</accession>
<evidence type="ECO:0000313" key="3">
    <source>
        <dbReference type="Proteomes" id="UP000515563"/>
    </source>
</evidence>
<evidence type="ECO:0000313" key="2">
    <source>
        <dbReference type="EMBL" id="QNE20711.1"/>
    </source>
</evidence>
<dbReference type="EMBL" id="CP043661">
    <property type="protein sequence ID" value="QNE20711.1"/>
    <property type="molecule type" value="Genomic_DNA"/>
</dbReference>
<dbReference type="Proteomes" id="UP000515563">
    <property type="component" value="Chromosome"/>
</dbReference>
<dbReference type="Pfam" id="PF14158">
    <property type="entry name" value="YndJ"/>
    <property type="match status" value="1"/>
</dbReference>
<dbReference type="KEGG" id="kqi:F1D05_25860"/>
<gene>
    <name evidence="2" type="ORF">F1D05_25860</name>
</gene>
<dbReference type="InterPro" id="IPR025450">
    <property type="entry name" value="YndJ-like"/>
</dbReference>
<name>A0A7G6X396_9ACTN</name>
<dbReference type="AlphaFoldDB" id="A0A7G6X396"/>
<feature type="transmembrane region" description="Helical" evidence="1">
    <location>
        <begin position="42"/>
        <end position="63"/>
    </location>
</feature>
<proteinExistence type="predicted"/>
<reference evidence="2 3" key="2">
    <citation type="journal article" date="2020" name="Microbiol. Resour. Announc.">
        <title>Antarctic desert soil bacteria exhibit high novel natural product potential, evaluated through long-read genome sequencing and comparative genomics.</title>
        <authorList>
            <person name="Benaud N."/>
            <person name="Edwards R.J."/>
            <person name="Amos T.G."/>
            <person name="D'Agostino P.M."/>
            <person name="Gutierrez-Chavez C."/>
            <person name="Montgomery K."/>
            <person name="Nicetic I."/>
            <person name="Ferrari B.C."/>
        </authorList>
    </citation>
    <scope>NUCLEOTIDE SEQUENCE [LARGE SCALE GENOMIC DNA]</scope>
    <source>
        <strain evidence="2 3">SPB151</strain>
    </source>
</reference>
<keyword evidence="1" id="KW-0472">Membrane</keyword>
<keyword evidence="1" id="KW-1133">Transmembrane helix</keyword>
<evidence type="ECO:0000256" key="1">
    <source>
        <dbReference type="SAM" id="Phobius"/>
    </source>
</evidence>
<reference evidence="3" key="1">
    <citation type="submission" date="2019-09" db="EMBL/GenBank/DDBJ databases">
        <title>Antimicrobial potential of Antarctic Bacteria.</title>
        <authorList>
            <person name="Benaud N."/>
            <person name="Edwards R.J."/>
            <person name="Ferrari B.C."/>
        </authorList>
    </citation>
    <scope>NUCLEOTIDE SEQUENCE [LARGE SCALE GENOMIC DNA]</scope>
    <source>
        <strain evidence="3">SPB151</strain>
    </source>
</reference>
<keyword evidence="1" id="KW-0812">Transmembrane</keyword>
<sequence length="73" mass="7946">MVDRPTAVLLTVSASVLVVTMLLAVSWALGHVISTPYLPLEWMVARHGVAIAIDFGLCGLLAWRRVMAEGDKR</sequence>
<protein>
    <submittedName>
        <fullName evidence="2">Uncharacterized protein</fullName>
    </submittedName>
</protein>
<feature type="transmembrane region" description="Helical" evidence="1">
    <location>
        <begin position="7"/>
        <end position="30"/>
    </location>
</feature>
<dbReference type="RefSeq" id="WP_185443107.1">
    <property type="nucleotide sequence ID" value="NZ_CP043661.1"/>
</dbReference>